<protein>
    <submittedName>
        <fullName evidence="1">Uncharacterized protein</fullName>
    </submittedName>
</protein>
<sequence>MWSGSSIAAVDDKAVGTMRVWHFETACDPKRLTVWRCSTCGVAQLCILEVLCPSPHTSVERHGKQLSFQHANAPCSFKIWNPQAKIRYVRKGERPNLQCLGFGLAGTIAPPVVV</sequence>
<reference evidence="1" key="1">
    <citation type="submission" date="2020-12" db="EMBL/GenBank/DDBJ databases">
        <authorList>
            <person name="Iha C."/>
        </authorList>
    </citation>
    <scope>NUCLEOTIDE SEQUENCE</scope>
</reference>
<gene>
    <name evidence="1" type="ORF">OSTQU699_LOCUS9234</name>
</gene>
<evidence type="ECO:0000313" key="1">
    <source>
        <dbReference type="EMBL" id="CAD7703877.1"/>
    </source>
</evidence>
<dbReference type="Proteomes" id="UP000708148">
    <property type="component" value="Unassembled WGS sequence"/>
</dbReference>
<evidence type="ECO:0000313" key="2">
    <source>
        <dbReference type="Proteomes" id="UP000708148"/>
    </source>
</evidence>
<organism evidence="1 2">
    <name type="scientific">Ostreobium quekettii</name>
    <dbReference type="NCBI Taxonomy" id="121088"/>
    <lineage>
        <taxon>Eukaryota</taxon>
        <taxon>Viridiplantae</taxon>
        <taxon>Chlorophyta</taxon>
        <taxon>core chlorophytes</taxon>
        <taxon>Ulvophyceae</taxon>
        <taxon>TCBD clade</taxon>
        <taxon>Bryopsidales</taxon>
        <taxon>Ostreobineae</taxon>
        <taxon>Ostreobiaceae</taxon>
        <taxon>Ostreobium</taxon>
    </lineage>
</organism>
<proteinExistence type="predicted"/>
<accession>A0A8S1JCI4</accession>
<comment type="caution">
    <text evidence="1">The sequence shown here is derived from an EMBL/GenBank/DDBJ whole genome shotgun (WGS) entry which is preliminary data.</text>
</comment>
<dbReference type="AlphaFoldDB" id="A0A8S1JCI4"/>
<keyword evidence="2" id="KW-1185">Reference proteome</keyword>
<dbReference type="EMBL" id="CAJHUC010002474">
    <property type="protein sequence ID" value="CAD7703877.1"/>
    <property type="molecule type" value="Genomic_DNA"/>
</dbReference>
<name>A0A8S1JCI4_9CHLO</name>